<accession>A0AAW0EW74</accession>
<feature type="compositionally biased region" description="Basic and acidic residues" evidence="1">
    <location>
        <begin position="164"/>
        <end position="174"/>
    </location>
</feature>
<feature type="compositionally biased region" description="Basic and acidic residues" evidence="1">
    <location>
        <begin position="249"/>
        <end position="264"/>
    </location>
</feature>
<feature type="compositionally biased region" description="Low complexity" evidence="1">
    <location>
        <begin position="236"/>
        <end position="248"/>
    </location>
</feature>
<evidence type="ECO:0000259" key="2">
    <source>
        <dbReference type="SMART" id="SM01083"/>
    </source>
</evidence>
<protein>
    <recommendedName>
        <fullName evidence="2">CBF1-interacting co-repressor CIR N-terminal domain-containing protein</fullName>
    </recommendedName>
</protein>
<reference evidence="3 4" key="1">
    <citation type="journal article" date="2021" name="MBio">
        <title>A New Model Trypanosomatid, Novymonas esmeraldas: Genomic Perception of Its 'Candidatus Pandoraea novymonadis' Endosymbiont.</title>
        <authorList>
            <person name="Zakharova A."/>
            <person name="Saura A."/>
            <person name="Butenko A."/>
            <person name="Podesvova L."/>
            <person name="Warmusova S."/>
            <person name="Kostygov A.Y."/>
            <person name="Nenarokova A."/>
            <person name="Lukes J."/>
            <person name="Opperdoes F.R."/>
            <person name="Yurchenko V."/>
        </authorList>
    </citation>
    <scope>NUCLEOTIDE SEQUENCE [LARGE SCALE GENOMIC DNA]</scope>
    <source>
        <strain evidence="3 4">E262AT.01</strain>
    </source>
</reference>
<gene>
    <name evidence="3" type="ORF">NESM_000680100</name>
</gene>
<dbReference type="Proteomes" id="UP001430356">
    <property type="component" value="Unassembled WGS sequence"/>
</dbReference>
<keyword evidence="4" id="KW-1185">Reference proteome</keyword>
<dbReference type="SMART" id="SM01083">
    <property type="entry name" value="Cir_N"/>
    <property type="match status" value="1"/>
</dbReference>
<evidence type="ECO:0000256" key="1">
    <source>
        <dbReference type="SAM" id="MobiDB-lite"/>
    </source>
</evidence>
<dbReference type="EMBL" id="JAECZO010000102">
    <property type="protein sequence ID" value="KAK7197330.1"/>
    <property type="molecule type" value="Genomic_DNA"/>
</dbReference>
<dbReference type="InterPro" id="IPR019339">
    <property type="entry name" value="CIR_N_dom"/>
</dbReference>
<proteinExistence type="predicted"/>
<organism evidence="3 4">
    <name type="scientific">Novymonas esmeraldas</name>
    <dbReference type="NCBI Taxonomy" id="1808958"/>
    <lineage>
        <taxon>Eukaryota</taxon>
        <taxon>Discoba</taxon>
        <taxon>Euglenozoa</taxon>
        <taxon>Kinetoplastea</taxon>
        <taxon>Metakinetoplastina</taxon>
        <taxon>Trypanosomatida</taxon>
        <taxon>Trypanosomatidae</taxon>
        <taxon>Novymonas</taxon>
    </lineage>
</organism>
<evidence type="ECO:0000313" key="3">
    <source>
        <dbReference type="EMBL" id="KAK7197330.1"/>
    </source>
</evidence>
<comment type="caution">
    <text evidence="3">The sequence shown here is derived from an EMBL/GenBank/DDBJ whole genome shotgun (WGS) entry which is preliminary data.</text>
</comment>
<feature type="region of interest" description="Disordered" evidence="1">
    <location>
        <begin position="236"/>
        <end position="264"/>
    </location>
</feature>
<feature type="compositionally biased region" description="Low complexity" evidence="1">
    <location>
        <begin position="176"/>
        <end position="188"/>
    </location>
</feature>
<evidence type="ECO:0000313" key="4">
    <source>
        <dbReference type="Proteomes" id="UP001430356"/>
    </source>
</evidence>
<name>A0AAW0EW74_9TRYP</name>
<feature type="region of interest" description="Disordered" evidence="1">
    <location>
        <begin position="142"/>
        <end position="190"/>
    </location>
</feature>
<sequence>MYRAHSKDINRNKSFHPLTYGNLRRVEVLQEKAELDKDKAAERLKELQRDQDERRYDALVLEHSADALSGALARFRQTRSVFAAEYAAEATGAVPSVPTSSSTDAVGELQATSTGASTPAHKFLNKFRKEDTMAAPSSLVKTEARGDHGSGGAHSATVPTEADPSARKRLRDEDASASATTAAAATSSGSEVTGFVTTAEAAQLRREVNLAQKRRHDPLLRVAEYRNSCVAAAAAAAQQREQHAQQTRAESRQDGDDGNKDKLQSRIRELLALKRKK</sequence>
<feature type="domain" description="CBF1-interacting co-repressor CIR N-terminal" evidence="2">
    <location>
        <begin position="14"/>
        <end position="50"/>
    </location>
</feature>
<dbReference type="AlphaFoldDB" id="A0AAW0EW74"/>